<feature type="compositionally biased region" description="Pro residues" evidence="1">
    <location>
        <begin position="500"/>
        <end position="513"/>
    </location>
</feature>
<dbReference type="EMBL" id="GG745338">
    <property type="protein sequence ID" value="KNE61669.1"/>
    <property type="molecule type" value="Genomic_DNA"/>
</dbReference>
<proteinExistence type="predicted"/>
<dbReference type="AlphaFoldDB" id="A0A0L0SGU5"/>
<reference evidence="2 3" key="1">
    <citation type="submission" date="2009-11" db="EMBL/GenBank/DDBJ databases">
        <title>Annotation of Allomyces macrogynus ATCC 38327.</title>
        <authorList>
            <consortium name="The Broad Institute Genome Sequencing Platform"/>
            <person name="Russ C."/>
            <person name="Cuomo C."/>
            <person name="Burger G."/>
            <person name="Gray M.W."/>
            <person name="Holland P.W.H."/>
            <person name="King N."/>
            <person name="Lang F.B.F."/>
            <person name="Roger A.J."/>
            <person name="Ruiz-Trillo I."/>
            <person name="Young S.K."/>
            <person name="Zeng Q."/>
            <person name="Gargeya S."/>
            <person name="Fitzgerald M."/>
            <person name="Haas B."/>
            <person name="Abouelleil A."/>
            <person name="Alvarado L."/>
            <person name="Arachchi H.M."/>
            <person name="Berlin A."/>
            <person name="Chapman S.B."/>
            <person name="Gearin G."/>
            <person name="Goldberg J."/>
            <person name="Griggs A."/>
            <person name="Gujja S."/>
            <person name="Hansen M."/>
            <person name="Heiman D."/>
            <person name="Howarth C."/>
            <person name="Larimer J."/>
            <person name="Lui A."/>
            <person name="MacDonald P.J.P."/>
            <person name="McCowen C."/>
            <person name="Montmayeur A."/>
            <person name="Murphy C."/>
            <person name="Neiman D."/>
            <person name="Pearson M."/>
            <person name="Priest M."/>
            <person name="Roberts A."/>
            <person name="Saif S."/>
            <person name="Shea T."/>
            <person name="Sisk P."/>
            <person name="Stolte C."/>
            <person name="Sykes S."/>
            <person name="Wortman J."/>
            <person name="Nusbaum C."/>
            <person name="Birren B."/>
        </authorList>
    </citation>
    <scope>NUCLEOTIDE SEQUENCE [LARGE SCALE GENOMIC DNA]</scope>
    <source>
        <strain evidence="2 3">ATCC 38327</strain>
    </source>
</reference>
<accession>A0A0L0SGU5</accession>
<feature type="region of interest" description="Disordered" evidence="1">
    <location>
        <begin position="500"/>
        <end position="520"/>
    </location>
</feature>
<sequence>MATPCILAVYDLRAVQILRAEPDRCFLLDARDAGVKAVGAVWVPYQHGLAHAVVDPVAHPFSVAESDPWAVTGPVDASSRQELLKVMVNEQGEDRIRGQRLVIVTFDVSEQATPDLVAWQPYGVVPEHPSAMRGPNQDESFETHGPCCSYTSWRLFGRILVGTPLDPFARDDSGHVADAAVAPDFKAVLTQITRRGFLAVSVLMRESLLRTFHFNAADRATVMARFVAQICGVDHEVLTQYDLRPLESAYIQSKLAATGRPSDAALTAWSLAVRPAPLRVRATLPRAVHVPGELTYHISKIHWTRRDRIVAVSRPSASAALHQQFQNYFGKYDTTTHRGSRIEVIDVAAMRIIEVVDLPPTTEFNIKHWRVNPAWHDQFEDVPWFMPRARARGPAIRPDRWDNALMLPAWESELDKDGPLTDEWVLDPVRIAWKHDWSGPTRRRVHVPGTVLHVEPTAKGLAVIRSLGPMRGSVIELCTYSNRHKPCAAVAPPKIAPIPAPAPPCPPSPPSPPRDTRAPLGNRNWARWQVKAQGRRSDIQKIVAGGDGMGVMVRSSVGARRNRAPALVVARDDIEEGRLLMDDELGWDEEDVEEEWEVDELDVGDDLLDRENDEQIEE</sequence>
<feature type="region of interest" description="Disordered" evidence="1">
    <location>
        <begin position="585"/>
        <end position="618"/>
    </location>
</feature>
<gene>
    <name evidence="2" type="ORF">AMAG_06476</name>
</gene>
<dbReference type="VEuPathDB" id="FungiDB:AMAG_06476"/>
<dbReference type="Proteomes" id="UP000054350">
    <property type="component" value="Unassembled WGS sequence"/>
</dbReference>
<organism evidence="2 3">
    <name type="scientific">Allomyces macrogynus (strain ATCC 38327)</name>
    <name type="common">Allomyces javanicus var. macrogynus</name>
    <dbReference type="NCBI Taxonomy" id="578462"/>
    <lineage>
        <taxon>Eukaryota</taxon>
        <taxon>Fungi</taxon>
        <taxon>Fungi incertae sedis</taxon>
        <taxon>Blastocladiomycota</taxon>
        <taxon>Blastocladiomycetes</taxon>
        <taxon>Blastocladiales</taxon>
        <taxon>Blastocladiaceae</taxon>
        <taxon>Allomyces</taxon>
    </lineage>
</organism>
<name>A0A0L0SGU5_ALLM3</name>
<keyword evidence="3" id="KW-1185">Reference proteome</keyword>
<evidence type="ECO:0000313" key="2">
    <source>
        <dbReference type="EMBL" id="KNE61669.1"/>
    </source>
</evidence>
<evidence type="ECO:0000256" key="1">
    <source>
        <dbReference type="SAM" id="MobiDB-lite"/>
    </source>
</evidence>
<protein>
    <submittedName>
        <fullName evidence="2">Uncharacterized protein</fullName>
    </submittedName>
</protein>
<evidence type="ECO:0000313" key="3">
    <source>
        <dbReference type="Proteomes" id="UP000054350"/>
    </source>
</evidence>
<reference evidence="2 3" key="2">
    <citation type="submission" date="2009-11" db="EMBL/GenBank/DDBJ databases">
        <title>The Genome Sequence of Allomyces macrogynus strain ATCC 38327.</title>
        <authorList>
            <consortium name="The Broad Institute Genome Sequencing Platform"/>
            <person name="Russ C."/>
            <person name="Cuomo C."/>
            <person name="Shea T."/>
            <person name="Young S.K."/>
            <person name="Zeng Q."/>
            <person name="Koehrsen M."/>
            <person name="Haas B."/>
            <person name="Borodovsky M."/>
            <person name="Guigo R."/>
            <person name="Alvarado L."/>
            <person name="Berlin A."/>
            <person name="Borenstein D."/>
            <person name="Chen Z."/>
            <person name="Engels R."/>
            <person name="Freedman E."/>
            <person name="Gellesch M."/>
            <person name="Goldberg J."/>
            <person name="Griggs A."/>
            <person name="Gujja S."/>
            <person name="Heiman D."/>
            <person name="Hepburn T."/>
            <person name="Howarth C."/>
            <person name="Jen D."/>
            <person name="Larson L."/>
            <person name="Lewis B."/>
            <person name="Mehta T."/>
            <person name="Park D."/>
            <person name="Pearson M."/>
            <person name="Roberts A."/>
            <person name="Saif S."/>
            <person name="Shenoy N."/>
            <person name="Sisk P."/>
            <person name="Stolte C."/>
            <person name="Sykes S."/>
            <person name="Walk T."/>
            <person name="White J."/>
            <person name="Yandava C."/>
            <person name="Burger G."/>
            <person name="Gray M.W."/>
            <person name="Holland P.W.H."/>
            <person name="King N."/>
            <person name="Lang F.B.F."/>
            <person name="Roger A.J."/>
            <person name="Ruiz-Trillo I."/>
            <person name="Lander E."/>
            <person name="Nusbaum C."/>
        </authorList>
    </citation>
    <scope>NUCLEOTIDE SEQUENCE [LARGE SCALE GENOMIC DNA]</scope>
    <source>
        <strain evidence="2 3">ATCC 38327</strain>
    </source>
</reference>